<name>A0AAJ3DAK2_ACIHA</name>
<dbReference type="AlphaFoldDB" id="A0AAJ3DAK2"/>
<dbReference type="Proteomes" id="UP000451048">
    <property type="component" value="Unassembled WGS sequence"/>
</dbReference>
<protein>
    <submittedName>
        <fullName evidence="1">Uncharacterized protein</fullName>
    </submittedName>
</protein>
<accession>A0AAJ3DAK2</accession>
<proteinExistence type="predicted"/>
<comment type="caution">
    <text evidence="1">The sequence shown here is derived from an EMBL/GenBank/DDBJ whole genome shotgun (WGS) entry which is preliminary data.</text>
</comment>
<organism evidence="1 2">
    <name type="scientific">Acinetobacter haemolyticus</name>
    <dbReference type="NCBI Taxonomy" id="29430"/>
    <lineage>
        <taxon>Bacteria</taxon>
        <taxon>Pseudomonadati</taxon>
        <taxon>Pseudomonadota</taxon>
        <taxon>Gammaproteobacteria</taxon>
        <taxon>Moraxellales</taxon>
        <taxon>Moraxellaceae</taxon>
        <taxon>Acinetobacter</taxon>
    </lineage>
</organism>
<evidence type="ECO:0000313" key="2">
    <source>
        <dbReference type="Proteomes" id="UP000451048"/>
    </source>
</evidence>
<dbReference type="EMBL" id="WTTO01000037">
    <property type="protein sequence ID" value="NAR74188.1"/>
    <property type="molecule type" value="Genomic_DNA"/>
</dbReference>
<sequence>MDPFPIAKNNSGCLLSIPMIHNVKLVTRHYRPRSFDLRSSLLHIRSNPLM</sequence>
<gene>
    <name evidence="1" type="ORF">GPS52_11930</name>
</gene>
<reference evidence="1 2" key="1">
    <citation type="submission" date="2019-12" db="EMBL/GenBank/DDBJ databases">
        <title>Acinetobacter haemolyticus comparative genomics.</title>
        <authorList>
            <person name="Castro-Jaimes S."/>
            <person name="Bello-Lopez E."/>
            <person name="Velazquez-Acosta C."/>
            <person name="Volkow-Fernandez P."/>
            <person name="Lozano-Zarain P."/>
            <person name="Castillo Ramirez S."/>
            <person name="Cevallos M.A."/>
        </authorList>
    </citation>
    <scope>NUCLEOTIDE SEQUENCE [LARGE SCALE GENOMIC DNA]</scope>
    <source>
        <strain evidence="1 2">AN10</strain>
    </source>
</reference>
<evidence type="ECO:0000313" key="1">
    <source>
        <dbReference type="EMBL" id="NAR74188.1"/>
    </source>
</evidence>